<organism evidence="1 2">
    <name type="scientific">Massilia rubra</name>
    <dbReference type="NCBI Taxonomy" id="2607910"/>
    <lineage>
        <taxon>Bacteria</taxon>
        <taxon>Pseudomonadati</taxon>
        <taxon>Pseudomonadota</taxon>
        <taxon>Betaproteobacteria</taxon>
        <taxon>Burkholderiales</taxon>
        <taxon>Oxalobacteraceae</taxon>
        <taxon>Telluria group</taxon>
        <taxon>Massilia</taxon>
    </lineage>
</organism>
<dbReference type="Proteomes" id="UP000785613">
    <property type="component" value="Unassembled WGS sequence"/>
</dbReference>
<reference evidence="1 2" key="1">
    <citation type="submission" date="2019-09" db="EMBL/GenBank/DDBJ databases">
        <title>Taxonomy of Antarctic Massilia spp.: description of Massilia rubra sp. nov., Massilia aquatica sp. nov., Massilia mucilaginosa sp. nov., Massilia frigida sp. nov. isolated from streams, lakes and regoliths.</title>
        <authorList>
            <person name="Holochova P."/>
            <person name="Sedlacek I."/>
            <person name="Kralova S."/>
            <person name="Maslanova I."/>
            <person name="Busse H.-J."/>
            <person name="Stankova E."/>
            <person name="Vrbovska V."/>
            <person name="Kovarovic V."/>
            <person name="Bartak M."/>
            <person name="Svec P."/>
            <person name="Pantucek R."/>
        </authorList>
    </citation>
    <scope>NUCLEOTIDE SEQUENCE [LARGE SCALE GENOMIC DNA]</scope>
    <source>
        <strain evidence="1 2">CCM 8692</strain>
    </source>
</reference>
<protein>
    <submittedName>
        <fullName evidence="1">Uncharacterized protein</fullName>
    </submittedName>
</protein>
<proteinExistence type="predicted"/>
<dbReference type="RefSeq" id="WP_167077584.1">
    <property type="nucleotide sequence ID" value="NZ_VUYU01000007.1"/>
</dbReference>
<dbReference type="InterPro" id="IPR056919">
    <property type="entry name" value="Phage_TAC_18"/>
</dbReference>
<accession>A0ABX0LWL9</accession>
<name>A0ABX0LWL9_9BURK</name>
<dbReference type="Pfam" id="PF23812">
    <property type="entry name" value="Phage_TAC_18"/>
    <property type="match status" value="1"/>
</dbReference>
<evidence type="ECO:0000313" key="1">
    <source>
        <dbReference type="EMBL" id="NHZ34476.1"/>
    </source>
</evidence>
<evidence type="ECO:0000313" key="2">
    <source>
        <dbReference type="Proteomes" id="UP000785613"/>
    </source>
</evidence>
<dbReference type="EMBL" id="VUYU01000007">
    <property type="protein sequence ID" value="NHZ34476.1"/>
    <property type="molecule type" value="Genomic_DNA"/>
</dbReference>
<comment type="caution">
    <text evidence="1">The sequence shown here is derived from an EMBL/GenBank/DDBJ whole genome shotgun (WGS) entry which is preliminary data.</text>
</comment>
<sequence>MLRLAANTGKRDARLLIEWPRLGLPVWEAFTRLVRAPSMNGVERISTQEIAAYQDVYGVRFTRWELDMLAMFDHIAIDVSNKTQ</sequence>
<keyword evidence="2" id="KW-1185">Reference proteome</keyword>
<gene>
    <name evidence="1" type="ORF">F0185_12880</name>
</gene>